<dbReference type="Pfam" id="PF08323">
    <property type="entry name" value="Glyco_transf_5"/>
    <property type="match status" value="1"/>
</dbReference>
<evidence type="ECO:0000256" key="1">
    <source>
        <dbReference type="ARBA" id="ARBA00001478"/>
    </source>
</evidence>
<dbReference type="SMART" id="SM01066">
    <property type="entry name" value="CBM_25"/>
    <property type="match status" value="2"/>
</dbReference>
<evidence type="ECO:0000256" key="3">
    <source>
        <dbReference type="ARBA" id="ARBA00012588"/>
    </source>
</evidence>
<gene>
    <name evidence="8" type="primary">SS3_2</name>
    <name evidence="8" type="ORF">PIB30_076433</name>
</gene>
<accession>A0ABU6QQE9</accession>
<evidence type="ECO:0000313" key="8">
    <source>
        <dbReference type="EMBL" id="MED6114038.1"/>
    </source>
</evidence>
<organism evidence="8 9">
    <name type="scientific">Stylosanthes scabra</name>
    <dbReference type="NCBI Taxonomy" id="79078"/>
    <lineage>
        <taxon>Eukaryota</taxon>
        <taxon>Viridiplantae</taxon>
        <taxon>Streptophyta</taxon>
        <taxon>Embryophyta</taxon>
        <taxon>Tracheophyta</taxon>
        <taxon>Spermatophyta</taxon>
        <taxon>Magnoliopsida</taxon>
        <taxon>eudicotyledons</taxon>
        <taxon>Gunneridae</taxon>
        <taxon>Pentapetalae</taxon>
        <taxon>rosids</taxon>
        <taxon>fabids</taxon>
        <taxon>Fabales</taxon>
        <taxon>Fabaceae</taxon>
        <taxon>Papilionoideae</taxon>
        <taxon>50 kb inversion clade</taxon>
        <taxon>dalbergioids sensu lato</taxon>
        <taxon>Dalbergieae</taxon>
        <taxon>Pterocarpus clade</taxon>
        <taxon>Stylosanthes</taxon>
    </lineage>
</organism>
<sequence>LMENAVKSLDNVWYVEPSEFKGKDLIRLYYNICSGPLTNAKEIWIHGGYNKWKDGLSIVKKLTKSVVKGSDWWYTDVVVPEQALVLDWVFADGPPQNAIVYDNNSKQDFHAIVTIPDEQYWVELEQLIYQKLQEERKLREETIHAKAEKTAQMKAETKERTLKRFLLSQKHIVYTEPLDVQAGSTVTVFYNPSNTNLNGKPDVQLDAYMMDFVFFESKDGGIFDNKFGMDYHIPVSGGIVKEPPLHIIHIAVEMAPIAKVGGLGDVVTSLSRAVQDLSHNVDIILPKYDCLNLSNVKDFNFHRSFFWGGTEIKVWHGKVEGLSVYFFWSL</sequence>
<comment type="caution">
    <text evidence="8">The sequence shown here is derived from an EMBL/GenBank/DDBJ whole genome shotgun (WGS) entry which is preliminary data.</text>
</comment>
<evidence type="ECO:0000256" key="5">
    <source>
        <dbReference type="ARBA" id="ARBA00022679"/>
    </source>
</evidence>
<dbReference type="Gene3D" id="3.40.50.2000">
    <property type="entry name" value="Glycogen Phosphorylase B"/>
    <property type="match status" value="1"/>
</dbReference>
<dbReference type="InterPro" id="IPR005085">
    <property type="entry name" value="CBM25"/>
</dbReference>
<keyword evidence="4 8" id="KW-0328">Glycosyltransferase</keyword>
<protein>
    <recommendedName>
        <fullName evidence="3">starch synthase</fullName>
        <ecNumber evidence="3">2.4.1.21</ecNumber>
    </recommendedName>
</protein>
<feature type="non-terminal residue" evidence="8">
    <location>
        <position position="1"/>
    </location>
</feature>
<evidence type="ECO:0000256" key="6">
    <source>
        <dbReference type="ARBA" id="ARBA00022922"/>
    </source>
</evidence>
<dbReference type="SUPFAM" id="SSF53756">
    <property type="entry name" value="UDP-Glycosyltransferase/glycogen phosphorylase"/>
    <property type="match status" value="1"/>
</dbReference>
<dbReference type="InterPro" id="IPR013534">
    <property type="entry name" value="Starch_synth_cat_dom"/>
</dbReference>
<dbReference type="EC" id="2.4.1.21" evidence="3"/>
<evidence type="ECO:0000259" key="7">
    <source>
        <dbReference type="SMART" id="SM01066"/>
    </source>
</evidence>
<keyword evidence="6" id="KW-0750">Starch biosynthesis</keyword>
<dbReference type="EMBL" id="JASCZI010001001">
    <property type="protein sequence ID" value="MED6114038.1"/>
    <property type="molecule type" value="Genomic_DNA"/>
</dbReference>
<feature type="domain" description="Carbohydrate binding module family 25" evidence="7">
    <location>
        <begin position="23"/>
        <end position="114"/>
    </location>
</feature>
<reference evidence="8 9" key="1">
    <citation type="journal article" date="2023" name="Plants (Basel)">
        <title>Bridging the Gap: Combining Genomics and Transcriptomics Approaches to Understand Stylosanthes scabra, an Orphan Legume from the Brazilian Caatinga.</title>
        <authorList>
            <person name="Ferreira-Neto J.R.C."/>
            <person name="da Silva M.D."/>
            <person name="Binneck E."/>
            <person name="de Melo N.F."/>
            <person name="da Silva R.H."/>
            <person name="de Melo A.L.T.M."/>
            <person name="Pandolfi V."/>
            <person name="Bustamante F.O."/>
            <person name="Brasileiro-Vidal A.C."/>
            <person name="Benko-Iseppon A.M."/>
        </authorList>
    </citation>
    <scope>NUCLEOTIDE SEQUENCE [LARGE SCALE GENOMIC DNA]</scope>
    <source>
        <tissue evidence="8">Leaves</tissue>
    </source>
</reference>
<comment type="catalytic activity">
    <reaction evidence="1">
        <text>[(1-&gt;4)-alpha-D-glucosyl](n) + ADP-alpha-D-glucose = [(1-&gt;4)-alpha-D-glucosyl](n+1) + ADP + H(+)</text>
        <dbReference type="Rhea" id="RHEA:18189"/>
        <dbReference type="Rhea" id="RHEA-COMP:9584"/>
        <dbReference type="Rhea" id="RHEA-COMP:9587"/>
        <dbReference type="ChEBI" id="CHEBI:15378"/>
        <dbReference type="ChEBI" id="CHEBI:15444"/>
        <dbReference type="ChEBI" id="CHEBI:57498"/>
        <dbReference type="ChEBI" id="CHEBI:456216"/>
        <dbReference type="EC" id="2.4.1.21"/>
    </reaction>
</comment>
<keyword evidence="5 8" id="KW-0808">Transferase</keyword>
<dbReference type="GO" id="GO:0009011">
    <property type="term" value="F:alpha-1,4-glucan glucosyltransferase (ADP-glucose donor) activity"/>
    <property type="evidence" value="ECO:0007669"/>
    <property type="project" value="UniProtKB-EC"/>
</dbReference>
<feature type="domain" description="Carbohydrate binding module family 25" evidence="7">
    <location>
        <begin position="183"/>
        <end position="236"/>
    </location>
</feature>
<dbReference type="Proteomes" id="UP001341840">
    <property type="component" value="Unassembled WGS sequence"/>
</dbReference>
<comment type="pathway">
    <text evidence="2">Glycan biosynthesis; starch biosynthesis.</text>
</comment>
<dbReference type="Pfam" id="PF16760">
    <property type="entry name" value="CBM53"/>
    <property type="match status" value="1"/>
</dbReference>
<evidence type="ECO:0000256" key="4">
    <source>
        <dbReference type="ARBA" id="ARBA00022676"/>
    </source>
</evidence>
<evidence type="ECO:0000313" key="9">
    <source>
        <dbReference type="Proteomes" id="UP001341840"/>
    </source>
</evidence>
<proteinExistence type="predicted"/>
<dbReference type="PANTHER" id="PTHR46083">
    <property type="match status" value="1"/>
</dbReference>
<keyword evidence="9" id="KW-1185">Reference proteome</keyword>
<evidence type="ECO:0000256" key="2">
    <source>
        <dbReference type="ARBA" id="ARBA00004727"/>
    </source>
</evidence>
<dbReference type="PANTHER" id="PTHR46083:SF5">
    <property type="entry name" value="STARCH SYNTHASE 3, CHLOROPLASTIC_AMYLOPLASTIC"/>
    <property type="match status" value="1"/>
</dbReference>
<name>A0ABU6QQE9_9FABA</name>